<evidence type="ECO:0000256" key="3">
    <source>
        <dbReference type="ARBA" id="ARBA00022723"/>
    </source>
</evidence>
<evidence type="ECO:0000256" key="4">
    <source>
        <dbReference type="ARBA" id="ARBA00022741"/>
    </source>
</evidence>
<dbReference type="GO" id="GO:0005524">
    <property type="term" value="F:ATP binding"/>
    <property type="evidence" value="ECO:0007669"/>
    <property type="project" value="UniProtKB-UniRule"/>
</dbReference>
<evidence type="ECO:0000313" key="13">
    <source>
        <dbReference type="Proteomes" id="UP000317371"/>
    </source>
</evidence>
<dbReference type="HAMAP" id="MF_00193">
    <property type="entry name" value="NadE_ammonia_dep"/>
    <property type="match status" value="1"/>
</dbReference>
<feature type="binding site" evidence="8">
    <location>
        <position position="64"/>
    </location>
    <ligand>
        <name>Mg(2+)</name>
        <dbReference type="ChEBI" id="CHEBI:18420"/>
    </ligand>
</feature>
<feature type="binding site" evidence="8">
    <location>
        <position position="215"/>
    </location>
    <ligand>
        <name>ATP</name>
        <dbReference type="ChEBI" id="CHEBI:30616"/>
    </ligand>
</feature>
<dbReference type="GO" id="GO:0009435">
    <property type="term" value="P:NAD+ biosynthetic process"/>
    <property type="evidence" value="ECO:0007669"/>
    <property type="project" value="UniProtKB-UniRule"/>
</dbReference>
<dbReference type="Pfam" id="PF02540">
    <property type="entry name" value="NAD_synthase"/>
    <property type="match status" value="2"/>
</dbReference>
<dbReference type="FunCoup" id="A0A540VFH2">
    <property type="interactions" value="106"/>
</dbReference>
<keyword evidence="6 8" id="KW-0460">Magnesium</keyword>
<feature type="binding site" evidence="8">
    <location>
        <begin position="58"/>
        <end position="65"/>
    </location>
    <ligand>
        <name>ATP</name>
        <dbReference type="ChEBI" id="CHEBI:30616"/>
    </ligand>
</feature>
<comment type="similarity">
    <text evidence="1 8 9">Belongs to the NAD synthetase family.</text>
</comment>
<keyword evidence="4 8" id="KW-0547">Nucleotide-binding</keyword>
<feature type="binding site" evidence="8">
    <location>
        <position position="266"/>
    </location>
    <ligand>
        <name>ATP</name>
        <dbReference type="ChEBI" id="CHEBI:30616"/>
    </ligand>
</feature>
<dbReference type="CDD" id="cd00553">
    <property type="entry name" value="NAD_synthase"/>
    <property type="match status" value="1"/>
</dbReference>
<dbReference type="OrthoDB" id="9803818at2"/>
<comment type="catalytic activity">
    <reaction evidence="8 10">
        <text>deamido-NAD(+) + NH4(+) + ATP = AMP + diphosphate + NAD(+) + H(+)</text>
        <dbReference type="Rhea" id="RHEA:21188"/>
        <dbReference type="ChEBI" id="CHEBI:15378"/>
        <dbReference type="ChEBI" id="CHEBI:28938"/>
        <dbReference type="ChEBI" id="CHEBI:30616"/>
        <dbReference type="ChEBI" id="CHEBI:33019"/>
        <dbReference type="ChEBI" id="CHEBI:57540"/>
        <dbReference type="ChEBI" id="CHEBI:58437"/>
        <dbReference type="ChEBI" id="CHEBI:456215"/>
        <dbReference type="EC" id="6.3.1.5"/>
    </reaction>
</comment>
<accession>A0A540VFH2</accession>
<evidence type="ECO:0000256" key="10">
    <source>
        <dbReference type="RuleBase" id="RU003812"/>
    </source>
</evidence>
<dbReference type="EC" id="6.3.1.5" evidence="8 10"/>
<organism evidence="12 13">
    <name type="scientific">Litorilinea aerophila</name>
    <dbReference type="NCBI Taxonomy" id="1204385"/>
    <lineage>
        <taxon>Bacteria</taxon>
        <taxon>Bacillati</taxon>
        <taxon>Chloroflexota</taxon>
        <taxon>Caldilineae</taxon>
        <taxon>Caldilineales</taxon>
        <taxon>Caldilineaceae</taxon>
        <taxon>Litorilinea</taxon>
    </lineage>
</organism>
<sequence length="342" mass="38508">MSLDRTSSNQTATHPGRPAVAFHRDILKLDPAREVERITEHLRRDIFQVLRRRGGVLGVSGGVDSAVVLALAVRALGPERVVALLLPEMESSPDSARLAHQVCRQFGVKPVVEDVTGALIGFGCYRRRDEAVQAIFPDYDSTYKLKIGLPAGLLEKDTLNVFHATIVAPDGTEQTKRLRPAEFRQIVAASNFKQRARAALLYYHAELRDYAVIGTPQKNEHGQGFFVKYGDGAMDVKPIGHLYKTQVYQLAEYLEIPAEIRERPPTSDTYSAGSTQEEFFFRLPFELMDLLWYALEHQVPVATVAREMELTEEQVQRVFDDLTRKQRTTEYLRTPPLGVENG</sequence>
<dbReference type="InterPro" id="IPR022926">
    <property type="entry name" value="NH(3)-dep_NAD(+)_synth"/>
</dbReference>
<comment type="subunit">
    <text evidence="8">Homodimer.</text>
</comment>
<dbReference type="Gene3D" id="3.40.50.620">
    <property type="entry name" value="HUPs"/>
    <property type="match status" value="1"/>
</dbReference>
<dbReference type="GO" id="GO:0008795">
    <property type="term" value="F:NAD+ synthase activity"/>
    <property type="evidence" value="ECO:0007669"/>
    <property type="project" value="UniProtKB-UniRule"/>
</dbReference>
<dbReference type="Proteomes" id="UP000317371">
    <property type="component" value="Unassembled WGS sequence"/>
</dbReference>
<dbReference type="GO" id="GO:0046872">
    <property type="term" value="F:metal ion binding"/>
    <property type="evidence" value="ECO:0007669"/>
    <property type="project" value="UniProtKB-KW"/>
</dbReference>
<dbReference type="InterPro" id="IPR014729">
    <property type="entry name" value="Rossmann-like_a/b/a_fold"/>
</dbReference>
<dbReference type="InParanoid" id="A0A540VFH2"/>
<evidence type="ECO:0000256" key="6">
    <source>
        <dbReference type="ARBA" id="ARBA00022842"/>
    </source>
</evidence>
<evidence type="ECO:0000313" key="12">
    <source>
        <dbReference type="EMBL" id="TQE95505.1"/>
    </source>
</evidence>
<name>A0A540VFH2_9CHLR</name>
<protein>
    <recommendedName>
        <fullName evidence="8 10">NH(3)-dependent NAD(+) synthetase</fullName>
        <ecNumber evidence="8 10">6.3.1.5</ecNumber>
    </recommendedName>
</protein>
<evidence type="ECO:0000256" key="8">
    <source>
        <dbReference type="HAMAP-Rule" id="MF_00193"/>
    </source>
</evidence>
<evidence type="ECO:0000259" key="11">
    <source>
        <dbReference type="Pfam" id="PF02540"/>
    </source>
</evidence>
<dbReference type="PANTHER" id="PTHR23090">
    <property type="entry name" value="NH 3 /GLUTAMINE-DEPENDENT NAD + SYNTHETASE"/>
    <property type="match status" value="1"/>
</dbReference>
<proteinExistence type="inferred from homology"/>
<keyword evidence="13" id="KW-1185">Reference proteome</keyword>
<comment type="caution">
    <text evidence="8">Lacks conserved residue(s) required for the propagation of feature annotation.</text>
</comment>
<reference evidence="12 13" key="1">
    <citation type="submission" date="2019-06" db="EMBL/GenBank/DDBJ databases">
        <title>Genome sequence of Litorilinea aerophila BAA-2444.</title>
        <authorList>
            <person name="Maclea K.S."/>
            <person name="Maurais E.G."/>
            <person name="Iannazzi L.C."/>
        </authorList>
    </citation>
    <scope>NUCLEOTIDE SEQUENCE [LARGE SCALE GENOMIC DNA]</scope>
    <source>
        <strain evidence="12 13">ATCC BAA-2444</strain>
    </source>
</reference>
<dbReference type="UniPathway" id="UPA00253">
    <property type="reaction ID" value="UER00333"/>
</dbReference>
<evidence type="ECO:0000256" key="2">
    <source>
        <dbReference type="ARBA" id="ARBA00022598"/>
    </source>
</evidence>
<dbReference type="EMBL" id="VIGC01000013">
    <property type="protein sequence ID" value="TQE95505.1"/>
    <property type="molecule type" value="Genomic_DNA"/>
</dbReference>
<comment type="function">
    <text evidence="8">Catalyzes the ATP-dependent amidation of deamido-NAD to form NAD. Uses ammonia as a nitrogen source.</text>
</comment>
<evidence type="ECO:0000256" key="5">
    <source>
        <dbReference type="ARBA" id="ARBA00022840"/>
    </source>
</evidence>
<dbReference type="NCBIfam" id="NF002048">
    <property type="entry name" value="PRK00876.1"/>
    <property type="match status" value="1"/>
</dbReference>
<evidence type="ECO:0000256" key="9">
    <source>
        <dbReference type="RuleBase" id="RU003811"/>
    </source>
</evidence>
<dbReference type="GO" id="GO:0005737">
    <property type="term" value="C:cytoplasm"/>
    <property type="evidence" value="ECO:0007669"/>
    <property type="project" value="InterPro"/>
</dbReference>
<dbReference type="InterPro" id="IPR003694">
    <property type="entry name" value="NAD_synthase"/>
</dbReference>
<keyword evidence="5 8" id="KW-0067">ATP-binding</keyword>
<dbReference type="SUPFAM" id="SSF52402">
    <property type="entry name" value="Adenine nucleotide alpha hydrolases-like"/>
    <property type="match status" value="1"/>
</dbReference>
<keyword evidence="3 8" id="KW-0479">Metal-binding</keyword>
<comment type="pathway">
    <text evidence="8">Cofactor biosynthesis; NAD(+) biosynthesis; NAD(+) from deamido-NAD(+) (ammonia route): step 1/1.</text>
</comment>
<feature type="domain" description="NAD/GMP synthase" evidence="11">
    <location>
        <begin position="36"/>
        <end position="117"/>
    </location>
</feature>
<evidence type="ECO:0000256" key="7">
    <source>
        <dbReference type="ARBA" id="ARBA00023027"/>
    </source>
</evidence>
<keyword evidence="2 8" id="KW-0436">Ligase</keyword>
<dbReference type="InterPro" id="IPR022310">
    <property type="entry name" value="NAD/GMP_synthase"/>
</dbReference>
<dbReference type="RefSeq" id="WP_141610324.1">
    <property type="nucleotide sequence ID" value="NZ_VIGC02000013.1"/>
</dbReference>
<dbReference type="GO" id="GO:0004359">
    <property type="term" value="F:glutaminase activity"/>
    <property type="evidence" value="ECO:0007669"/>
    <property type="project" value="InterPro"/>
</dbReference>
<feature type="binding site" description="in other chain" evidence="8">
    <location>
        <position position="195"/>
    </location>
    <ligand>
        <name>deamido-NAD(+)</name>
        <dbReference type="ChEBI" id="CHEBI:58437"/>
        <note>ligand shared between two neighboring subunits</note>
    </ligand>
</feature>
<comment type="caution">
    <text evidence="12">The sequence shown here is derived from an EMBL/GenBank/DDBJ whole genome shotgun (WGS) entry which is preliminary data.</text>
</comment>
<dbReference type="GO" id="GO:0003952">
    <property type="term" value="F:NAD+ synthase (glutamine-hydrolyzing) activity"/>
    <property type="evidence" value="ECO:0007669"/>
    <property type="project" value="InterPro"/>
</dbReference>
<feature type="binding site" evidence="8">
    <location>
        <position position="235"/>
    </location>
    <ligand>
        <name>deamido-NAD(+)</name>
        <dbReference type="ChEBI" id="CHEBI:58437"/>
        <note>ligand shared between two neighboring subunits</note>
    </ligand>
</feature>
<dbReference type="AlphaFoldDB" id="A0A540VFH2"/>
<dbReference type="PANTHER" id="PTHR23090:SF9">
    <property type="entry name" value="GLUTAMINE-DEPENDENT NAD(+) SYNTHETASE"/>
    <property type="match status" value="1"/>
</dbReference>
<evidence type="ECO:0000256" key="1">
    <source>
        <dbReference type="ARBA" id="ARBA00005859"/>
    </source>
</evidence>
<keyword evidence="7 8" id="KW-0520">NAD</keyword>
<feature type="binding site" description="in other chain" evidence="8">
    <location>
        <position position="228"/>
    </location>
    <ligand>
        <name>deamido-NAD(+)</name>
        <dbReference type="ChEBI" id="CHEBI:58437"/>
        <note>ligand shared between two neighboring subunits</note>
    </ligand>
</feature>
<gene>
    <name evidence="8 12" type="primary">nadE</name>
    <name evidence="12" type="ORF">FKZ61_11725</name>
</gene>
<dbReference type="NCBIfam" id="TIGR00552">
    <property type="entry name" value="nadE"/>
    <property type="match status" value="1"/>
</dbReference>
<feature type="binding site" evidence="8">
    <location>
        <position position="244"/>
    </location>
    <ligand>
        <name>ATP</name>
        <dbReference type="ChEBI" id="CHEBI:30616"/>
    </ligand>
</feature>
<feature type="binding site" evidence="8">
    <location>
        <position position="220"/>
    </location>
    <ligand>
        <name>Mg(2+)</name>
        <dbReference type="ChEBI" id="CHEBI:18420"/>
    </ligand>
</feature>
<feature type="domain" description="NAD/GMP synthase" evidence="11">
    <location>
        <begin position="182"/>
        <end position="323"/>
    </location>
</feature>